<feature type="transmembrane region" description="Helical" evidence="1">
    <location>
        <begin position="267"/>
        <end position="287"/>
    </location>
</feature>
<organism evidence="3 4">
    <name type="scientific">Duganella aquatilis</name>
    <dbReference type="NCBI Taxonomy" id="2666082"/>
    <lineage>
        <taxon>Bacteria</taxon>
        <taxon>Pseudomonadati</taxon>
        <taxon>Pseudomonadota</taxon>
        <taxon>Betaproteobacteria</taxon>
        <taxon>Burkholderiales</taxon>
        <taxon>Oxalobacteraceae</taxon>
        <taxon>Telluria group</taxon>
        <taxon>Duganella</taxon>
    </lineage>
</organism>
<evidence type="ECO:0000256" key="1">
    <source>
        <dbReference type="SAM" id="Phobius"/>
    </source>
</evidence>
<reference evidence="3 4" key="1">
    <citation type="submission" date="2019-11" db="EMBL/GenBank/DDBJ databases">
        <title>Novel species isolated from a subtropical stream in China.</title>
        <authorList>
            <person name="Lu H."/>
        </authorList>
    </citation>
    <scope>NUCLEOTIDE SEQUENCE [LARGE SCALE GENOMIC DNA]</scope>
    <source>
        <strain evidence="3 4">FT26W</strain>
    </source>
</reference>
<feature type="transmembrane region" description="Helical" evidence="1">
    <location>
        <begin position="156"/>
        <end position="176"/>
    </location>
</feature>
<keyword evidence="3" id="KW-0378">Hydrolase</keyword>
<accession>A0A844D1E2</accession>
<keyword evidence="1" id="KW-1133">Transmembrane helix</keyword>
<evidence type="ECO:0000313" key="3">
    <source>
        <dbReference type="EMBL" id="MRW86613.1"/>
    </source>
</evidence>
<evidence type="ECO:0000259" key="2">
    <source>
        <dbReference type="Pfam" id="PF02517"/>
    </source>
</evidence>
<gene>
    <name evidence="3" type="ORF">GJ698_21300</name>
</gene>
<name>A0A844D1E2_9BURK</name>
<keyword evidence="1" id="KW-0812">Transmembrane</keyword>
<feature type="transmembrane region" description="Helical" evidence="1">
    <location>
        <begin position="34"/>
        <end position="62"/>
    </location>
</feature>
<dbReference type="InterPro" id="IPR003675">
    <property type="entry name" value="Rce1/LyrA-like_dom"/>
</dbReference>
<dbReference type="AlphaFoldDB" id="A0A844D1E2"/>
<dbReference type="GO" id="GO:0006508">
    <property type="term" value="P:proteolysis"/>
    <property type="evidence" value="ECO:0007669"/>
    <property type="project" value="UniProtKB-KW"/>
</dbReference>
<dbReference type="GO" id="GO:0008237">
    <property type="term" value="F:metallopeptidase activity"/>
    <property type="evidence" value="ECO:0007669"/>
    <property type="project" value="UniProtKB-KW"/>
</dbReference>
<comment type="caution">
    <text evidence="3">The sequence shown here is derived from an EMBL/GenBank/DDBJ whole genome shotgun (WGS) entry which is preliminary data.</text>
</comment>
<dbReference type="EMBL" id="WKJL01000018">
    <property type="protein sequence ID" value="MRW86613.1"/>
    <property type="molecule type" value="Genomic_DNA"/>
</dbReference>
<evidence type="ECO:0000313" key="4">
    <source>
        <dbReference type="Proteomes" id="UP000439986"/>
    </source>
</evidence>
<keyword evidence="4" id="KW-1185">Reference proteome</keyword>
<dbReference type="GO" id="GO:0080120">
    <property type="term" value="P:CAAX-box protein maturation"/>
    <property type="evidence" value="ECO:0007669"/>
    <property type="project" value="UniProtKB-ARBA"/>
</dbReference>
<dbReference type="InterPro" id="IPR052710">
    <property type="entry name" value="CAAX_protease"/>
</dbReference>
<dbReference type="Proteomes" id="UP000439986">
    <property type="component" value="Unassembled WGS sequence"/>
</dbReference>
<dbReference type="Pfam" id="PF02517">
    <property type="entry name" value="Rce1-like"/>
    <property type="match status" value="1"/>
</dbReference>
<feature type="transmembrane region" description="Helical" evidence="1">
    <location>
        <begin position="218"/>
        <end position="236"/>
    </location>
</feature>
<sequence length="292" mass="31077">MTLQFPAFLLLALALASVWAPSLSIGRRPAPLWLLFFVMAMAWGLVGGVLDPVAISALLVLTGAAWGSSAAPRGWLRLAYGVLAVVLALALAMHKLPGFNNPMLLDHVVLSAGALPFTLYANFDKGAVGLILLALLCRRVTSWSELGAVLRRTLPILALTVAATLGFALAAGVVGIDVKLPRPTPTFVAVNLLFTVIAEEAFFRGLLQACLADALNRFRWGPWLAMAVSALLFGAVHLGGGLRYGILAAIAGLGYAWAYQRTQRIEAAILVHITLNVVHFICFTYPARIDGV</sequence>
<feature type="transmembrane region" description="Helical" evidence="1">
    <location>
        <begin position="114"/>
        <end position="136"/>
    </location>
</feature>
<feature type="domain" description="CAAX prenyl protease 2/Lysostaphin resistance protein A-like" evidence="2">
    <location>
        <begin position="185"/>
        <end position="278"/>
    </location>
</feature>
<proteinExistence type="predicted"/>
<feature type="transmembrane region" description="Helical" evidence="1">
    <location>
        <begin position="74"/>
        <end position="94"/>
    </location>
</feature>
<dbReference type="PANTHER" id="PTHR36435:SF1">
    <property type="entry name" value="CAAX AMINO TERMINAL PROTEASE FAMILY PROTEIN"/>
    <property type="match status" value="1"/>
</dbReference>
<keyword evidence="3" id="KW-0645">Protease</keyword>
<keyword evidence="1" id="KW-0472">Membrane</keyword>
<keyword evidence="3" id="KW-0482">Metalloprotease</keyword>
<protein>
    <submittedName>
        <fullName evidence="3">CPBP family intramembrane metalloprotease</fullName>
    </submittedName>
</protein>
<dbReference type="PANTHER" id="PTHR36435">
    <property type="entry name" value="SLR1288 PROTEIN"/>
    <property type="match status" value="1"/>
</dbReference>
<dbReference type="RefSeq" id="WP_154359874.1">
    <property type="nucleotide sequence ID" value="NZ_WKJL01000018.1"/>
</dbReference>
<dbReference type="GO" id="GO:0004175">
    <property type="term" value="F:endopeptidase activity"/>
    <property type="evidence" value="ECO:0007669"/>
    <property type="project" value="UniProtKB-ARBA"/>
</dbReference>